<organism evidence="4">
    <name type="scientific">bioreactor metagenome</name>
    <dbReference type="NCBI Taxonomy" id="1076179"/>
    <lineage>
        <taxon>unclassified sequences</taxon>
        <taxon>metagenomes</taxon>
        <taxon>ecological metagenomes</taxon>
    </lineage>
</organism>
<dbReference type="InterPro" id="IPR036881">
    <property type="entry name" value="Glyco_hydro_3_C_sf"/>
</dbReference>
<dbReference type="SUPFAM" id="SSF52279">
    <property type="entry name" value="Beta-D-glucan exohydrolase, C-terminal domain"/>
    <property type="match status" value="1"/>
</dbReference>
<dbReference type="Pfam" id="PF01915">
    <property type="entry name" value="Glyco_hydro_3_C"/>
    <property type="match status" value="1"/>
</dbReference>
<protein>
    <submittedName>
        <fullName evidence="4">Thermostable beta-glucosidase B</fullName>
        <ecNumber evidence="4">3.2.1.21</ecNumber>
    </submittedName>
</protein>
<accession>A0A645GLR0</accession>
<dbReference type="GO" id="GO:0008422">
    <property type="term" value="F:beta-glucosidase activity"/>
    <property type="evidence" value="ECO:0007669"/>
    <property type="project" value="UniProtKB-EC"/>
</dbReference>
<dbReference type="InterPro" id="IPR013783">
    <property type="entry name" value="Ig-like_fold"/>
</dbReference>
<dbReference type="EC" id="3.2.1.21" evidence="4"/>
<evidence type="ECO:0000256" key="1">
    <source>
        <dbReference type="ARBA" id="ARBA00005336"/>
    </source>
</evidence>
<dbReference type="Gene3D" id="2.60.40.10">
    <property type="entry name" value="Immunoglobulins"/>
    <property type="match status" value="1"/>
</dbReference>
<dbReference type="EMBL" id="VSSQ01073572">
    <property type="protein sequence ID" value="MPN24653.1"/>
    <property type="molecule type" value="Genomic_DNA"/>
</dbReference>
<evidence type="ECO:0000313" key="4">
    <source>
        <dbReference type="EMBL" id="MPN24653.1"/>
    </source>
</evidence>
<comment type="similarity">
    <text evidence="1">Belongs to the glycosyl hydrolase 3 family.</text>
</comment>
<dbReference type="PANTHER" id="PTHR42715">
    <property type="entry name" value="BETA-GLUCOSIDASE"/>
    <property type="match status" value="1"/>
</dbReference>
<evidence type="ECO:0000256" key="2">
    <source>
        <dbReference type="ARBA" id="ARBA00022801"/>
    </source>
</evidence>
<dbReference type="AlphaFoldDB" id="A0A645GLR0"/>
<keyword evidence="4" id="KW-0326">Glycosidase</keyword>
<dbReference type="PANTHER" id="PTHR42715:SF10">
    <property type="entry name" value="BETA-GLUCOSIDASE"/>
    <property type="match status" value="1"/>
</dbReference>
<dbReference type="FunFam" id="2.60.40.10:FF:000495">
    <property type="entry name" value="Periplasmic beta-glucosidase"/>
    <property type="match status" value="1"/>
</dbReference>
<sequence>MADVLLGDFNPSGKLTVTFPRAEGQIPFNYNHLNTGRPDGEKAISGVNKIYKSNYLDIASLPLYPFGYGLSYTTFKYGELLLSTHKPCENDTLDVSIDVTNIWNYRGEEVVQLYIRDIVASITRPVKELKGFCKVLINPGETKRVKFKLSNEDLKFYNSNLDYIWEEGEFQIMVGPNSTDFKSDRVLWCKSSTK</sequence>
<comment type="caution">
    <text evidence="4">The sequence shown here is derived from an EMBL/GenBank/DDBJ whole genome shotgun (WGS) entry which is preliminary data.</text>
</comment>
<dbReference type="InterPro" id="IPR026891">
    <property type="entry name" value="Fn3-like"/>
</dbReference>
<name>A0A645GLR0_9ZZZZ</name>
<dbReference type="InterPro" id="IPR050288">
    <property type="entry name" value="Cellulose_deg_GH3"/>
</dbReference>
<gene>
    <name evidence="4" type="primary">bglB_15</name>
    <name evidence="4" type="ORF">SDC9_172055</name>
</gene>
<dbReference type="GO" id="GO:0005975">
    <property type="term" value="P:carbohydrate metabolic process"/>
    <property type="evidence" value="ECO:0007669"/>
    <property type="project" value="InterPro"/>
</dbReference>
<dbReference type="Gene3D" id="3.40.50.1700">
    <property type="entry name" value="Glycoside hydrolase family 3 C-terminal domain"/>
    <property type="match status" value="1"/>
</dbReference>
<feature type="domain" description="Fibronectin type III-like" evidence="3">
    <location>
        <begin position="109"/>
        <end position="178"/>
    </location>
</feature>
<keyword evidence="2 4" id="KW-0378">Hydrolase</keyword>
<evidence type="ECO:0000259" key="3">
    <source>
        <dbReference type="SMART" id="SM01217"/>
    </source>
</evidence>
<reference evidence="4" key="1">
    <citation type="submission" date="2019-08" db="EMBL/GenBank/DDBJ databases">
        <authorList>
            <person name="Kucharzyk K."/>
            <person name="Murdoch R.W."/>
            <person name="Higgins S."/>
            <person name="Loffler F."/>
        </authorList>
    </citation>
    <scope>NUCLEOTIDE SEQUENCE</scope>
</reference>
<proteinExistence type="inferred from homology"/>
<dbReference type="Pfam" id="PF14310">
    <property type="entry name" value="Fn3-like"/>
    <property type="match status" value="1"/>
</dbReference>
<dbReference type="InterPro" id="IPR002772">
    <property type="entry name" value="Glyco_hydro_3_C"/>
</dbReference>
<dbReference type="SMART" id="SM01217">
    <property type="entry name" value="Fn3_like"/>
    <property type="match status" value="1"/>
</dbReference>